<accession>A0A4Y8ANI4</accession>
<evidence type="ECO:0000256" key="5">
    <source>
        <dbReference type="ARBA" id="ARBA00022692"/>
    </source>
</evidence>
<evidence type="ECO:0000256" key="3">
    <source>
        <dbReference type="ARBA" id="ARBA00022448"/>
    </source>
</evidence>
<dbReference type="PANTHER" id="PTHR21716">
    <property type="entry name" value="TRANSMEMBRANE PROTEIN"/>
    <property type="match status" value="1"/>
</dbReference>
<evidence type="ECO:0000313" key="9">
    <source>
        <dbReference type="EMBL" id="TEW71839.1"/>
    </source>
</evidence>
<comment type="caution">
    <text evidence="9">The sequence shown here is derived from an EMBL/GenBank/DDBJ whole genome shotgun (WGS) entry which is preliminary data.</text>
</comment>
<feature type="transmembrane region" description="Helical" evidence="8">
    <location>
        <begin position="33"/>
        <end position="54"/>
    </location>
</feature>
<feature type="transmembrane region" description="Helical" evidence="8">
    <location>
        <begin position="144"/>
        <end position="169"/>
    </location>
</feature>
<dbReference type="RefSeq" id="WP_134249279.1">
    <property type="nucleotide sequence ID" value="NZ_SNQI01000007.1"/>
</dbReference>
<dbReference type="GO" id="GO:0005886">
    <property type="term" value="C:plasma membrane"/>
    <property type="evidence" value="ECO:0007669"/>
    <property type="project" value="UniProtKB-SubCell"/>
</dbReference>
<organism evidence="9 10">
    <name type="scientific">Gramella jeungdoensis</name>
    <dbReference type="NCBI Taxonomy" id="708091"/>
    <lineage>
        <taxon>Bacteria</taxon>
        <taxon>Pseudomonadati</taxon>
        <taxon>Bacteroidota</taxon>
        <taxon>Flavobacteriia</taxon>
        <taxon>Flavobacteriales</taxon>
        <taxon>Flavobacteriaceae</taxon>
        <taxon>Christiangramia</taxon>
    </lineage>
</organism>
<comment type="similarity">
    <text evidence="2">Belongs to the autoinducer-2 exporter (AI-2E) (TC 2.A.86) family.</text>
</comment>
<reference evidence="9 10" key="1">
    <citation type="journal article" date="2011" name="J. Microbiol.">
        <title>Gramella jeungdoensis sp. nov., isolated from a solar saltern in Korea.</title>
        <authorList>
            <person name="Joung Y."/>
            <person name="Kim H."/>
            <person name="Jang T."/>
            <person name="Ahn T.S."/>
            <person name="Joh K."/>
        </authorList>
    </citation>
    <scope>NUCLEOTIDE SEQUENCE [LARGE SCALE GENOMIC DNA]</scope>
    <source>
        <strain evidence="9 10">KCTC 23123</strain>
    </source>
</reference>
<evidence type="ECO:0000256" key="4">
    <source>
        <dbReference type="ARBA" id="ARBA00022475"/>
    </source>
</evidence>
<feature type="transmembrane region" description="Helical" evidence="8">
    <location>
        <begin position="273"/>
        <end position="293"/>
    </location>
</feature>
<keyword evidence="6 8" id="KW-1133">Transmembrane helix</keyword>
<keyword evidence="7 8" id="KW-0472">Membrane</keyword>
<keyword evidence="5 8" id="KW-0812">Transmembrane</keyword>
<feature type="transmembrane region" description="Helical" evidence="8">
    <location>
        <begin position="313"/>
        <end position="339"/>
    </location>
</feature>
<dbReference type="AlphaFoldDB" id="A0A4Y8ANI4"/>
<dbReference type="EMBL" id="SNQI01000007">
    <property type="protein sequence ID" value="TEW71839.1"/>
    <property type="molecule type" value="Genomic_DNA"/>
</dbReference>
<dbReference type="OrthoDB" id="9793390at2"/>
<evidence type="ECO:0000256" key="1">
    <source>
        <dbReference type="ARBA" id="ARBA00004651"/>
    </source>
</evidence>
<evidence type="ECO:0000256" key="7">
    <source>
        <dbReference type="ARBA" id="ARBA00023136"/>
    </source>
</evidence>
<evidence type="ECO:0000256" key="6">
    <source>
        <dbReference type="ARBA" id="ARBA00022989"/>
    </source>
</evidence>
<keyword evidence="3" id="KW-0813">Transport</keyword>
<feature type="transmembrane region" description="Helical" evidence="8">
    <location>
        <begin position="9"/>
        <end position="27"/>
    </location>
</feature>
<feature type="transmembrane region" description="Helical" evidence="8">
    <location>
        <begin position="203"/>
        <end position="228"/>
    </location>
</feature>
<keyword evidence="4" id="KW-1003">Cell membrane</keyword>
<gene>
    <name evidence="9" type="ORF">E2488_15335</name>
</gene>
<feature type="transmembrane region" description="Helical" evidence="8">
    <location>
        <begin position="66"/>
        <end position="89"/>
    </location>
</feature>
<proteinExistence type="inferred from homology"/>
<dbReference type="InterPro" id="IPR002549">
    <property type="entry name" value="AI-2E-like"/>
</dbReference>
<name>A0A4Y8ANI4_9FLAO</name>
<dbReference type="PANTHER" id="PTHR21716:SF53">
    <property type="entry name" value="PERMEASE PERM-RELATED"/>
    <property type="match status" value="1"/>
</dbReference>
<dbReference type="Proteomes" id="UP000298517">
    <property type="component" value="Unassembled WGS sequence"/>
</dbReference>
<feature type="transmembrane region" description="Helical" evidence="8">
    <location>
        <begin position="234"/>
        <end position="261"/>
    </location>
</feature>
<comment type="subcellular location">
    <subcellularLocation>
        <location evidence="1">Cell membrane</location>
        <topology evidence="1">Multi-pass membrane protein</topology>
    </subcellularLocation>
</comment>
<dbReference type="Pfam" id="PF01594">
    <property type="entry name" value="AI-2E_transport"/>
    <property type="match status" value="1"/>
</dbReference>
<evidence type="ECO:0000313" key="10">
    <source>
        <dbReference type="Proteomes" id="UP000298517"/>
    </source>
</evidence>
<evidence type="ECO:0000256" key="8">
    <source>
        <dbReference type="SAM" id="Phobius"/>
    </source>
</evidence>
<protein>
    <submittedName>
        <fullName evidence="9">AI-2E family transporter</fullName>
    </submittedName>
</protein>
<sequence>MTSNTITNGILKAIAILFGVCLLLFFLYEVQSILVYIAISVVIALIGSPIISFLRKRLKFPNTLAVIFTMFIFIAILSGLISMFIPLIIEQGQNLSLLNIDELQTNIQNLLIQANDYFLAKGIDVLDELKHLDLFKNMTAIPNLLNSVIGTLGSLSIGLFSVLFITFFLMKDTQIMENSIYVLVSDKNENKLRKSLSVINHLLSRYFIGLVFQISILFVIYTITLLIFGIENAIVIAFLCALLNLIPYIGPLVGGVLMLFLSMSSNLGQDFQSVILPTTIYVMIGYIIAQLIDNFLSQPLIFSNSVKSHPLEIFLVIMIAGVLFGVTGMIVAIPTYTAIKVILKAFLAHNKIVKSLTKDL</sequence>
<evidence type="ECO:0000256" key="2">
    <source>
        <dbReference type="ARBA" id="ARBA00009773"/>
    </source>
</evidence>
<keyword evidence="10" id="KW-1185">Reference proteome</keyword>